<feature type="transmembrane region" description="Helical" evidence="1">
    <location>
        <begin position="271"/>
        <end position="294"/>
    </location>
</feature>
<protein>
    <recommendedName>
        <fullName evidence="4">Glycosyltransferase RgtA/B/C/D-like domain-containing protein</fullName>
    </recommendedName>
</protein>
<evidence type="ECO:0008006" key="4">
    <source>
        <dbReference type="Google" id="ProtNLM"/>
    </source>
</evidence>
<feature type="transmembrane region" description="Helical" evidence="1">
    <location>
        <begin position="183"/>
        <end position="208"/>
    </location>
</feature>
<feature type="transmembrane region" description="Helical" evidence="1">
    <location>
        <begin position="358"/>
        <end position="383"/>
    </location>
</feature>
<dbReference type="STRING" id="240292.Ava_1298"/>
<gene>
    <name evidence="2" type="ordered locus">Ava_1298</name>
</gene>
<feature type="transmembrane region" description="Helical" evidence="1">
    <location>
        <begin position="88"/>
        <end position="105"/>
    </location>
</feature>
<feature type="transmembrane region" description="Helical" evidence="1">
    <location>
        <begin position="328"/>
        <end position="346"/>
    </location>
</feature>
<keyword evidence="1" id="KW-1133">Transmembrane helix</keyword>
<proteinExistence type="predicted"/>
<dbReference type="EMBL" id="CP000117">
    <property type="protein sequence ID" value="ABA20922.1"/>
    <property type="molecule type" value="Genomic_DNA"/>
</dbReference>
<dbReference type="eggNOG" id="COG5542">
    <property type="taxonomic scope" value="Bacteria"/>
</dbReference>
<feature type="transmembrane region" description="Helical" evidence="1">
    <location>
        <begin position="215"/>
        <end position="234"/>
    </location>
</feature>
<evidence type="ECO:0000256" key="1">
    <source>
        <dbReference type="SAM" id="Phobius"/>
    </source>
</evidence>
<accession>Q3MDL4</accession>
<dbReference type="AlphaFoldDB" id="Q3MDL4"/>
<feature type="transmembrane region" description="Helical" evidence="1">
    <location>
        <begin position="31"/>
        <end position="49"/>
    </location>
</feature>
<dbReference type="HOGENOM" id="CLU_043514_0_0_3"/>
<name>Q3MDL4_TRIV2</name>
<dbReference type="Proteomes" id="UP000002533">
    <property type="component" value="Chromosome"/>
</dbReference>
<sequence length="398" mass="45625">MPVMTNTSDKRLFKLIKYKSKTLLKIFPHQVPNYLTIAIICAVLIRLICVPNKSSDYTSFLAPWYDFIATNGGFSALKHGFADYTPPYLYWLVFAATLLSGLPKIFSIKLFAMAVDFVCAFFTYKIVKLKYPQGRQPIFAFITVILSPVAIYNSAIWGQCDGIYTTGLIACIYFLCIKKEIPALVSFGIGLSFKLQAMFLSPLLLIMLLKQRIRWYYIPIIPLVYLLAILPAWFAGRPMSELLLVYFNQANKYKQLAKAVPNLYQWIPNDLYNIVVPIGLISTIFAVILLAYVVNKSKLEITQERLIHLATISVLLMPYILPKMHQRYFYPADICSIILAFYLPQYRWVAIAVQLSSLFSYLGTPIHIKFFSIVLGYVLWFVIRKSDLIFPKLNTALR</sequence>
<evidence type="ECO:0000313" key="3">
    <source>
        <dbReference type="Proteomes" id="UP000002533"/>
    </source>
</evidence>
<organism evidence="2 3">
    <name type="scientific">Trichormus variabilis (strain ATCC 29413 / PCC 7937)</name>
    <name type="common">Anabaena variabilis</name>
    <dbReference type="NCBI Taxonomy" id="240292"/>
    <lineage>
        <taxon>Bacteria</taxon>
        <taxon>Bacillati</taxon>
        <taxon>Cyanobacteriota</taxon>
        <taxon>Cyanophyceae</taxon>
        <taxon>Nostocales</taxon>
        <taxon>Nostocaceae</taxon>
        <taxon>Trichormus</taxon>
    </lineage>
</organism>
<reference evidence="3" key="1">
    <citation type="journal article" date="2014" name="Stand. Genomic Sci.">
        <title>Complete genome sequence of Anabaena variabilis ATCC 29413.</title>
        <authorList>
            <person name="Thiel T."/>
            <person name="Pratte B.S."/>
            <person name="Zhong J."/>
            <person name="Goodwin L."/>
            <person name="Copeland A."/>
            <person name="Lucas S."/>
            <person name="Han C."/>
            <person name="Pitluck S."/>
            <person name="Land M.L."/>
            <person name="Kyrpides N.C."/>
            <person name="Woyke T."/>
        </authorList>
    </citation>
    <scope>NUCLEOTIDE SEQUENCE [LARGE SCALE GENOMIC DNA]</scope>
    <source>
        <strain evidence="3">ATCC 29413 / PCC 7937</strain>
    </source>
</reference>
<keyword evidence="1" id="KW-0812">Transmembrane</keyword>
<feature type="transmembrane region" description="Helical" evidence="1">
    <location>
        <begin position="139"/>
        <end position="158"/>
    </location>
</feature>
<keyword evidence="1" id="KW-0472">Membrane</keyword>
<evidence type="ECO:0000313" key="2">
    <source>
        <dbReference type="EMBL" id="ABA20922.1"/>
    </source>
</evidence>
<dbReference type="KEGG" id="ava:Ava_1298"/>